<protein>
    <submittedName>
        <fullName evidence="2">YesL family protein</fullName>
    </submittedName>
</protein>
<dbReference type="InterPro" id="IPR006938">
    <property type="entry name" value="DUF624"/>
</dbReference>
<dbReference type="RefSeq" id="WP_244724135.1">
    <property type="nucleotide sequence ID" value="NZ_CP095072.1"/>
</dbReference>
<feature type="transmembrane region" description="Helical" evidence="1">
    <location>
        <begin position="24"/>
        <end position="50"/>
    </location>
</feature>
<evidence type="ECO:0000256" key="1">
    <source>
        <dbReference type="SAM" id="Phobius"/>
    </source>
</evidence>
<feature type="transmembrane region" description="Helical" evidence="1">
    <location>
        <begin position="144"/>
        <end position="167"/>
    </location>
</feature>
<dbReference type="EMBL" id="CP095072">
    <property type="protein sequence ID" value="UOQ50434.1"/>
    <property type="molecule type" value="Genomic_DNA"/>
</dbReference>
<evidence type="ECO:0000313" key="3">
    <source>
        <dbReference type="Proteomes" id="UP000831782"/>
    </source>
</evidence>
<keyword evidence="1" id="KW-0812">Transmembrane</keyword>
<feature type="transmembrane region" description="Helical" evidence="1">
    <location>
        <begin position="173"/>
        <end position="197"/>
    </location>
</feature>
<keyword evidence="1" id="KW-1133">Transmembrane helix</keyword>
<proteinExistence type="predicted"/>
<evidence type="ECO:0000313" key="2">
    <source>
        <dbReference type="EMBL" id="UOQ50434.1"/>
    </source>
</evidence>
<dbReference type="Proteomes" id="UP000831782">
    <property type="component" value="Chromosome"/>
</dbReference>
<organism evidence="2 3">
    <name type="scientific">Gracilibacillus caseinilyticus</name>
    <dbReference type="NCBI Taxonomy" id="2932256"/>
    <lineage>
        <taxon>Bacteria</taxon>
        <taxon>Bacillati</taxon>
        <taxon>Bacillota</taxon>
        <taxon>Bacilli</taxon>
        <taxon>Bacillales</taxon>
        <taxon>Bacillaceae</taxon>
        <taxon>Gracilibacillus</taxon>
    </lineage>
</organism>
<feature type="transmembrane region" description="Helical" evidence="1">
    <location>
        <begin position="104"/>
        <end position="132"/>
    </location>
</feature>
<dbReference type="Pfam" id="PF04854">
    <property type="entry name" value="DUF624"/>
    <property type="match status" value="1"/>
</dbReference>
<sequence>MNISDTSFVYKISVWIMRLSVLNLLWIFFSVAGLGVIGLFPATVAMFTVVRKWIRGETEIPLWRTFFASFKSNLWKANVLGYIVSLGGVLLYMDYIFIQNMSGNLYLISLLLLFMITFYYAMILFFIFPVYVHYDIKLMECLKYAFIIGASYPLRTLYMAFTIFVIYYVTASFPILFCFFSGSAGCWLVMRFAYVVFEQTQAKHRKELKTA</sequence>
<gene>
    <name evidence="2" type="ORF">MUN88_10440</name>
</gene>
<name>A0ABY4F1S3_9BACI</name>
<feature type="transmembrane region" description="Helical" evidence="1">
    <location>
        <begin position="79"/>
        <end position="98"/>
    </location>
</feature>
<reference evidence="2 3" key="1">
    <citation type="submission" date="2022-04" db="EMBL/GenBank/DDBJ databases">
        <title>Gracilibacillus sp. isolated from saltern.</title>
        <authorList>
            <person name="Won M."/>
            <person name="Lee C.-M."/>
            <person name="Woen H.-Y."/>
            <person name="Kwon S.-W."/>
        </authorList>
    </citation>
    <scope>NUCLEOTIDE SEQUENCE [LARGE SCALE GENOMIC DNA]</scope>
    <source>
        <strain evidence="2 3">SSWR10-1</strain>
    </source>
</reference>
<keyword evidence="3" id="KW-1185">Reference proteome</keyword>
<keyword evidence="1" id="KW-0472">Membrane</keyword>
<accession>A0ABY4F1S3</accession>